<feature type="compositionally biased region" description="Basic and acidic residues" evidence="5">
    <location>
        <begin position="310"/>
        <end position="322"/>
    </location>
</feature>
<reference evidence="7 8" key="1">
    <citation type="journal article" date="2016" name="Genome Biol. Evol.">
        <title>Divergent and convergent evolution of fungal pathogenicity.</title>
        <authorList>
            <person name="Shang Y."/>
            <person name="Xiao G."/>
            <person name="Zheng P."/>
            <person name="Cen K."/>
            <person name="Zhan S."/>
            <person name="Wang C."/>
        </authorList>
    </citation>
    <scope>NUCLEOTIDE SEQUENCE [LARGE SCALE GENOMIC DNA]</scope>
    <source>
        <strain evidence="7 8">RCEF 3172</strain>
    </source>
</reference>
<evidence type="ECO:0000256" key="3">
    <source>
        <dbReference type="ARBA" id="ARBA00023026"/>
    </source>
</evidence>
<name>A0A167BD46_9HYPO</name>
<organism evidence="7 8">
    <name type="scientific">Beauveria brongniartii RCEF 3172</name>
    <dbReference type="NCBI Taxonomy" id="1081107"/>
    <lineage>
        <taxon>Eukaryota</taxon>
        <taxon>Fungi</taxon>
        <taxon>Dikarya</taxon>
        <taxon>Ascomycota</taxon>
        <taxon>Pezizomycotina</taxon>
        <taxon>Sordariomycetes</taxon>
        <taxon>Hypocreomycetidae</taxon>
        <taxon>Hypocreales</taxon>
        <taxon>Cordycipitaceae</taxon>
        <taxon>Beauveria</taxon>
        <taxon>Beauveria brongniartii</taxon>
    </lineage>
</organism>
<keyword evidence="2 6" id="KW-0732">Signal</keyword>
<evidence type="ECO:0000313" key="8">
    <source>
        <dbReference type="Proteomes" id="UP000076863"/>
    </source>
</evidence>
<feature type="compositionally biased region" description="Low complexity" evidence="5">
    <location>
        <begin position="297"/>
        <end position="307"/>
    </location>
</feature>
<dbReference type="GO" id="GO:0090729">
    <property type="term" value="F:toxin activity"/>
    <property type="evidence" value="ECO:0007669"/>
    <property type="project" value="UniProtKB-KW"/>
</dbReference>
<dbReference type="AlphaFoldDB" id="A0A167BD46"/>
<evidence type="ECO:0000256" key="4">
    <source>
        <dbReference type="ARBA" id="ARBA00023157"/>
    </source>
</evidence>
<evidence type="ECO:0000256" key="5">
    <source>
        <dbReference type="SAM" id="MobiDB-lite"/>
    </source>
</evidence>
<feature type="region of interest" description="Disordered" evidence="5">
    <location>
        <begin position="366"/>
        <end position="389"/>
    </location>
</feature>
<comment type="caution">
    <text evidence="7">The sequence shown here is derived from an EMBL/GenBank/DDBJ whole genome shotgun (WGS) entry which is preliminary data.</text>
</comment>
<gene>
    <name evidence="7" type="ORF">BBO_06432</name>
</gene>
<feature type="chain" id="PRO_5007884174" evidence="6">
    <location>
        <begin position="24"/>
        <end position="389"/>
    </location>
</feature>
<evidence type="ECO:0000256" key="2">
    <source>
        <dbReference type="ARBA" id="ARBA00022729"/>
    </source>
</evidence>
<dbReference type="InterPro" id="IPR001144">
    <property type="entry name" value="Enterotoxin_A"/>
</dbReference>
<keyword evidence="8" id="KW-1185">Reference proteome</keyword>
<sequence>MTRHVQLFSLLALAVGLYSQVHAQPVESLPSSDVRGELRGPSELLGAIDINDLERLDERALGARRENPPPKILPPPQIVYRGDKRSPKEIEANGGFLPSSEVKPTNENNGFGLYMHHLGFSLVDGKRVTAYVSTTRFFGTALGYANMASDEGGWIYEIQALPHMIDSDGTLLQGRKWRNEFEISALAGISWAQVKSAVQVPGGKTSQDYGADNWSDVTVEGFKKSMPEKQWVNNSNYDSTFDQFKASPGQPQLAGWFGNDHEKYKSQEPWSLNQTKTIEEYYMDFMNQFGGHGGPTGSATTGAATIGPRGSDETRLDPKTEEETGTLDPKAEEDKLCSPEGPGKPNKYGVPEDECRRTVWQCVLEQKKKDEKEKKDDDKLGQHHRMRGF</sequence>
<evidence type="ECO:0000313" key="7">
    <source>
        <dbReference type="EMBL" id="OAA39906.1"/>
    </source>
</evidence>
<keyword evidence="4" id="KW-1015">Disulfide bond</keyword>
<dbReference type="Proteomes" id="UP000076863">
    <property type="component" value="Unassembled WGS sequence"/>
</dbReference>
<dbReference type="OrthoDB" id="4865886at2759"/>
<evidence type="ECO:0000256" key="1">
    <source>
        <dbReference type="ARBA" id="ARBA00022656"/>
    </source>
</evidence>
<dbReference type="EMBL" id="AZHA01000021">
    <property type="protein sequence ID" value="OAA39906.1"/>
    <property type="molecule type" value="Genomic_DNA"/>
</dbReference>
<accession>A0A167BD46</accession>
<proteinExistence type="predicted"/>
<feature type="signal peptide" evidence="6">
    <location>
        <begin position="1"/>
        <end position="23"/>
    </location>
</feature>
<keyword evidence="1" id="KW-0800">Toxin</keyword>
<dbReference type="Pfam" id="PF01375">
    <property type="entry name" value="Enterotoxin_a"/>
    <property type="match status" value="1"/>
</dbReference>
<protein>
    <submittedName>
        <fullName evidence="7">Heat Labile Enterotoxin Type Iib</fullName>
    </submittedName>
</protein>
<keyword evidence="3" id="KW-0843">Virulence</keyword>
<dbReference type="SUPFAM" id="SSF56399">
    <property type="entry name" value="ADP-ribosylation"/>
    <property type="match status" value="1"/>
</dbReference>
<evidence type="ECO:0000256" key="6">
    <source>
        <dbReference type="SAM" id="SignalP"/>
    </source>
</evidence>
<dbReference type="Gene3D" id="3.90.210.10">
    <property type="entry name" value="Heat-Labile Enterotoxin, subunit A"/>
    <property type="match status" value="1"/>
</dbReference>
<feature type="compositionally biased region" description="Basic and acidic residues" evidence="5">
    <location>
        <begin position="366"/>
        <end position="381"/>
    </location>
</feature>
<feature type="region of interest" description="Disordered" evidence="5">
    <location>
        <begin position="294"/>
        <end position="352"/>
    </location>
</feature>